<dbReference type="AlphaFoldDB" id="A0A7J6GSE8"/>
<keyword evidence="2" id="KW-0732">Signal</keyword>
<gene>
    <name evidence="3" type="ORF">F8388_010393</name>
</gene>
<feature type="compositionally biased region" description="Polar residues" evidence="1">
    <location>
        <begin position="28"/>
        <end position="40"/>
    </location>
</feature>
<organism evidence="3 4">
    <name type="scientific">Cannabis sativa</name>
    <name type="common">Hemp</name>
    <name type="synonym">Marijuana</name>
    <dbReference type="NCBI Taxonomy" id="3483"/>
    <lineage>
        <taxon>Eukaryota</taxon>
        <taxon>Viridiplantae</taxon>
        <taxon>Streptophyta</taxon>
        <taxon>Embryophyta</taxon>
        <taxon>Tracheophyta</taxon>
        <taxon>Spermatophyta</taxon>
        <taxon>Magnoliopsida</taxon>
        <taxon>eudicotyledons</taxon>
        <taxon>Gunneridae</taxon>
        <taxon>Pentapetalae</taxon>
        <taxon>rosids</taxon>
        <taxon>fabids</taxon>
        <taxon>Rosales</taxon>
        <taxon>Cannabaceae</taxon>
        <taxon>Cannabis</taxon>
    </lineage>
</organism>
<dbReference type="EMBL" id="JAATIP010000044">
    <property type="protein sequence ID" value="KAF4385837.1"/>
    <property type="molecule type" value="Genomic_DNA"/>
</dbReference>
<sequence>TQNTLLFLLPLDCLLFFSREWRLREQSPPTNGVLQSSSPPANGIHGSSGEWHPSAPPLLSSAGILVISRCLYSICCRLSRSSSPHFSSKTEDPKKPRDLGFHRFREKSTVFGAGSWLHFKLVHAFGSSSSLVRGFSL</sequence>
<evidence type="ECO:0000313" key="3">
    <source>
        <dbReference type="EMBL" id="KAF4385837.1"/>
    </source>
</evidence>
<feature type="non-terminal residue" evidence="3">
    <location>
        <position position="1"/>
    </location>
</feature>
<feature type="chain" id="PRO_5029623899" evidence="2">
    <location>
        <begin position="21"/>
        <end position="137"/>
    </location>
</feature>
<name>A0A7J6GSE8_CANSA</name>
<feature type="signal peptide" evidence="2">
    <location>
        <begin position="1"/>
        <end position="20"/>
    </location>
</feature>
<protein>
    <submittedName>
        <fullName evidence="3">Uncharacterized protein</fullName>
    </submittedName>
</protein>
<evidence type="ECO:0000256" key="1">
    <source>
        <dbReference type="SAM" id="MobiDB-lite"/>
    </source>
</evidence>
<dbReference type="Proteomes" id="UP000525078">
    <property type="component" value="Unassembled WGS sequence"/>
</dbReference>
<accession>A0A7J6GSE8</accession>
<reference evidence="3 4" key="1">
    <citation type="journal article" date="2020" name="bioRxiv">
        <title>Sequence and annotation of 42 cannabis genomes reveals extensive copy number variation in cannabinoid synthesis and pathogen resistance genes.</title>
        <authorList>
            <person name="Mckernan K.J."/>
            <person name="Helbert Y."/>
            <person name="Kane L.T."/>
            <person name="Ebling H."/>
            <person name="Zhang L."/>
            <person name="Liu B."/>
            <person name="Eaton Z."/>
            <person name="Mclaughlin S."/>
            <person name="Kingan S."/>
            <person name="Baybayan P."/>
            <person name="Concepcion G."/>
            <person name="Jordan M."/>
            <person name="Riva A."/>
            <person name="Barbazuk W."/>
            <person name="Harkins T."/>
        </authorList>
    </citation>
    <scope>NUCLEOTIDE SEQUENCE [LARGE SCALE GENOMIC DNA]</scope>
    <source>
        <strain evidence="4">cv. Jamaican Lion 4</strain>
        <tissue evidence="3">Leaf</tissue>
    </source>
</reference>
<evidence type="ECO:0000313" key="4">
    <source>
        <dbReference type="Proteomes" id="UP000525078"/>
    </source>
</evidence>
<proteinExistence type="predicted"/>
<evidence type="ECO:0000256" key="2">
    <source>
        <dbReference type="SAM" id="SignalP"/>
    </source>
</evidence>
<feature type="region of interest" description="Disordered" evidence="1">
    <location>
        <begin position="28"/>
        <end position="50"/>
    </location>
</feature>
<comment type="caution">
    <text evidence="3">The sequence shown here is derived from an EMBL/GenBank/DDBJ whole genome shotgun (WGS) entry which is preliminary data.</text>
</comment>